<proteinExistence type="predicted"/>
<name>A0A318JTX3_9NOCA</name>
<keyword evidence="1" id="KW-1133">Transmembrane helix</keyword>
<dbReference type="AlphaFoldDB" id="A0A318JTX3"/>
<evidence type="ECO:0000313" key="3">
    <source>
        <dbReference type="Proteomes" id="UP000247569"/>
    </source>
</evidence>
<feature type="transmembrane region" description="Helical" evidence="1">
    <location>
        <begin position="72"/>
        <end position="95"/>
    </location>
</feature>
<protein>
    <submittedName>
        <fullName evidence="2">Putative membrane protein</fullName>
    </submittedName>
</protein>
<feature type="transmembrane region" description="Helical" evidence="1">
    <location>
        <begin position="31"/>
        <end position="52"/>
    </location>
</feature>
<dbReference type="Proteomes" id="UP000247569">
    <property type="component" value="Unassembled WGS sequence"/>
</dbReference>
<dbReference type="RefSeq" id="WP_040734711.1">
    <property type="nucleotide sequence ID" value="NZ_QJKF01000014.1"/>
</dbReference>
<accession>A0A318JTX3</accession>
<dbReference type="OrthoDB" id="64737at2"/>
<feature type="transmembrane region" description="Helical" evidence="1">
    <location>
        <begin position="101"/>
        <end position="118"/>
    </location>
</feature>
<sequence>MTGVARLVVGLVAGVIAGATAWTTSGQWPFGLLILIITAAAVNVVWTLKVLLPKDFEATRAHAAAADVDDQVGDIALLLILVGSLASIGILLVSGTDKNKALYAGLAMTAVLTVWALLHTMYTARYARVYYQAPEGGIDFNSETPPRYTDFCYFSFNLGMTYQVSDTNVSDSGIRSEVLKHCLFGYIYGTVIIACSINLVLGLVG</sequence>
<reference evidence="2 3" key="1">
    <citation type="submission" date="2018-05" db="EMBL/GenBank/DDBJ databases">
        <title>Genomic Encyclopedia of Type Strains, Phase IV (KMG-IV): sequencing the most valuable type-strain genomes for metagenomic binning, comparative biology and taxonomic classification.</title>
        <authorList>
            <person name="Goeker M."/>
        </authorList>
    </citation>
    <scope>NUCLEOTIDE SEQUENCE [LARGE SCALE GENOMIC DNA]</scope>
    <source>
        <strain evidence="2 3">DSM 44704</strain>
    </source>
</reference>
<evidence type="ECO:0000313" key="2">
    <source>
        <dbReference type="EMBL" id="PXX58485.1"/>
    </source>
</evidence>
<keyword evidence="1" id="KW-0812">Transmembrane</keyword>
<feature type="transmembrane region" description="Helical" evidence="1">
    <location>
        <begin position="183"/>
        <end position="204"/>
    </location>
</feature>
<organism evidence="2 3">
    <name type="scientific">Nocardia tenerifensis</name>
    <dbReference type="NCBI Taxonomy" id="228006"/>
    <lineage>
        <taxon>Bacteria</taxon>
        <taxon>Bacillati</taxon>
        <taxon>Actinomycetota</taxon>
        <taxon>Actinomycetes</taxon>
        <taxon>Mycobacteriales</taxon>
        <taxon>Nocardiaceae</taxon>
        <taxon>Nocardia</taxon>
    </lineage>
</organism>
<dbReference type="InterPro" id="IPR009781">
    <property type="entry name" value="DUF1345"/>
</dbReference>
<gene>
    <name evidence="2" type="ORF">DFR70_114169</name>
</gene>
<dbReference type="EMBL" id="QJKF01000014">
    <property type="protein sequence ID" value="PXX58485.1"/>
    <property type="molecule type" value="Genomic_DNA"/>
</dbReference>
<keyword evidence="1" id="KW-0472">Membrane</keyword>
<comment type="caution">
    <text evidence="2">The sequence shown here is derived from an EMBL/GenBank/DDBJ whole genome shotgun (WGS) entry which is preliminary data.</text>
</comment>
<dbReference type="Pfam" id="PF07077">
    <property type="entry name" value="DUF1345"/>
    <property type="match status" value="1"/>
</dbReference>
<keyword evidence="3" id="KW-1185">Reference proteome</keyword>
<evidence type="ECO:0000256" key="1">
    <source>
        <dbReference type="SAM" id="Phobius"/>
    </source>
</evidence>